<accession>A0A8S3AXR6</accession>
<reference evidence="1" key="1">
    <citation type="submission" date="2021-02" db="EMBL/GenBank/DDBJ databases">
        <authorList>
            <person name="Nowell W R."/>
        </authorList>
    </citation>
    <scope>NUCLEOTIDE SEQUENCE</scope>
</reference>
<dbReference type="Proteomes" id="UP000676336">
    <property type="component" value="Unassembled WGS sequence"/>
</dbReference>
<gene>
    <name evidence="1" type="ORF">SMN809_LOCUS46171</name>
</gene>
<proteinExistence type="predicted"/>
<comment type="caution">
    <text evidence="1">The sequence shown here is derived from an EMBL/GenBank/DDBJ whole genome shotgun (WGS) entry which is preliminary data.</text>
</comment>
<sequence length="23" mass="2669">FISISLTANSIQQTIQFKRTQML</sequence>
<evidence type="ECO:0000313" key="2">
    <source>
        <dbReference type="Proteomes" id="UP000676336"/>
    </source>
</evidence>
<dbReference type="AlphaFoldDB" id="A0A8S3AXR6"/>
<feature type="non-terminal residue" evidence="1">
    <location>
        <position position="1"/>
    </location>
</feature>
<protein>
    <submittedName>
        <fullName evidence="1">Uncharacterized protein</fullName>
    </submittedName>
</protein>
<name>A0A8S3AXR6_9BILA</name>
<dbReference type="EMBL" id="CAJOBI010143028">
    <property type="protein sequence ID" value="CAF4776787.1"/>
    <property type="molecule type" value="Genomic_DNA"/>
</dbReference>
<evidence type="ECO:0000313" key="1">
    <source>
        <dbReference type="EMBL" id="CAF4776787.1"/>
    </source>
</evidence>
<organism evidence="1 2">
    <name type="scientific">Rotaria magnacalcarata</name>
    <dbReference type="NCBI Taxonomy" id="392030"/>
    <lineage>
        <taxon>Eukaryota</taxon>
        <taxon>Metazoa</taxon>
        <taxon>Spiralia</taxon>
        <taxon>Gnathifera</taxon>
        <taxon>Rotifera</taxon>
        <taxon>Eurotatoria</taxon>
        <taxon>Bdelloidea</taxon>
        <taxon>Philodinida</taxon>
        <taxon>Philodinidae</taxon>
        <taxon>Rotaria</taxon>
    </lineage>
</organism>